<dbReference type="InterPro" id="IPR003661">
    <property type="entry name" value="HisK_dim/P_dom"/>
</dbReference>
<protein>
    <recommendedName>
        <fullName evidence="3">histidine kinase</fullName>
        <ecNumber evidence="3">2.7.13.3</ecNumber>
    </recommendedName>
</protein>
<dbReference type="GO" id="GO:0000155">
    <property type="term" value="F:phosphorelay sensor kinase activity"/>
    <property type="evidence" value="ECO:0007669"/>
    <property type="project" value="InterPro"/>
</dbReference>
<dbReference type="SMART" id="SM00387">
    <property type="entry name" value="HATPase_c"/>
    <property type="match status" value="1"/>
</dbReference>
<dbReference type="EMBL" id="UGJJ01000001">
    <property type="protein sequence ID" value="STR00869.1"/>
    <property type="molecule type" value="Genomic_DNA"/>
</dbReference>
<dbReference type="RefSeq" id="WP_172461221.1">
    <property type="nucleotide sequence ID" value="NZ_UGJJ01000001.1"/>
</dbReference>
<evidence type="ECO:0000256" key="1">
    <source>
        <dbReference type="ARBA" id="ARBA00000085"/>
    </source>
</evidence>
<feature type="transmembrane region" description="Helical" evidence="13">
    <location>
        <begin position="158"/>
        <end position="184"/>
    </location>
</feature>
<dbReference type="Gene3D" id="1.10.287.130">
    <property type="match status" value="1"/>
</dbReference>
<evidence type="ECO:0000256" key="9">
    <source>
        <dbReference type="ARBA" id="ARBA00022840"/>
    </source>
</evidence>
<dbReference type="GO" id="GO:0005524">
    <property type="term" value="F:ATP binding"/>
    <property type="evidence" value="ECO:0007669"/>
    <property type="project" value="UniProtKB-KW"/>
</dbReference>
<evidence type="ECO:0000256" key="11">
    <source>
        <dbReference type="ARBA" id="ARBA00023012"/>
    </source>
</evidence>
<evidence type="ECO:0000256" key="13">
    <source>
        <dbReference type="SAM" id="Phobius"/>
    </source>
</evidence>
<dbReference type="GO" id="GO:0005886">
    <property type="term" value="C:plasma membrane"/>
    <property type="evidence" value="ECO:0007669"/>
    <property type="project" value="TreeGrafter"/>
</dbReference>
<keyword evidence="11" id="KW-0902">Two-component regulatory system</keyword>
<proteinExistence type="predicted"/>
<gene>
    <name evidence="15" type="primary">qseC</name>
    <name evidence="15" type="ORF">NCTC13336_01093</name>
</gene>
<dbReference type="Pfam" id="PF02518">
    <property type="entry name" value="HATPase_c"/>
    <property type="match status" value="1"/>
</dbReference>
<organism evidence="15 16">
    <name type="scientific">Kingella potus</name>
    <dbReference type="NCBI Taxonomy" id="265175"/>
    <lineage>
        <taxon>Bacteria</taxon>
        <taxon>Pseudomonadati</taxon>
        <taxon>Pseudomonadota</taxon>
        <taxon>Betaproteobacteria</taxon>
        <taxon>Neisseriales</taxon>
        <taxon>Neisseriaceae</taxon>
        <taxon>Kingella</taxon>
    </lineage>
</organism>
<evidence type="ECO:0000256" key="10">
    <source>
        <dbReference type="ARBA" id="ARBA00022989"/>
    </source>
</evidence>
<dbReference type="CDD" id="cd00082">
    <property type="entry name" value="HisKA"/>
    <property type="match status" value="1"/>
</dbReference>
<keyword evidence="7" id="KW-0547">Nucleotide-binding</keyword>
<feature type="domain" description="Histidine kinase" evidence="14">
    <location>
        <begin position="244"/>
        <end position="449"/>
    </location>
</feature>
<dbReference type="InterPro" id="IPR005467">
    <property type="entry name" value="His_kinase_dom"/>
</dbReference>
<keyword evidence="10 13" id="KW-1133">Transmembrane helix</keyword>
<reference evidence="15 16" key="1">
    <citation type="submission" date="2018-06" db="EMBL/GenBank/DDBJ databases">
        <authorList>
            <consortium name="Pathogen Informatics"/>
            <person name="Doyle S."/>
        </authorList>
    </citation>
    <scope>NUCLEOTIDE SEQUENCE [LARGE SCALE GENOMIC DNA]</scope>
    <source>
        <strain evidence="15 16">NCTC13336</strain>
    </source>
</reference>
<evidence type="ECO:0000256" key="2">
    <source>
        <dbReference type="ARBA" id="ARBA00004141"/>
    </source>
</evidence>
<dbReference type="InterPro" id="IPR003594">
    <property type="entry name" value="HATPase_dom"/>
</dbReference>
<evidence type="ECO:0000256" key="6">
    <source>
        <dbReference type="ARBA" id="ARBA00022692"/>
    </source>
</evidence>
<keyword evidence="6 13" id="KW-0812">Transmembrane</keyword>
<evidence type="ECO:0000259" key="14">
    <source>
        <dbReference type="PROSITE" id="PS50109"/>
    </source>
</evidence>
<evidence type="ECO:0000313" key="15">
    <source>
        <dbReference type="EMBL" id="STR00869.1"/>
    </source>
</evidence>
<accession>A0A377R199</accession>
<dbReference type="EC" id="2.7.13.3" evidence="3"/>
<evidence type="ECO:0000256" key="8">
    <source>
        <dbReference type="ARBA" id="ARBA00022777"/>
    </source>
</evidence>
<sequence length="449" mass="50053">MPLFKTLPPDTAIRTRLFYYLGSGLVIVWLTANAVSLVPALRELNESADSQMSELARALPYIESDELVLLPGVEESLGDERDGFAKDKHNGIAIWNEKGELLLADSKGMLIPYSSTNGFANTAPVWDDDSFRVVYYRNPDTGLTAAVSQRWHERFEMLWHIVWVQLAASLLVLPVLALLLHIAVKRSIRPLDMLADELSQRRADNLSPVSRAVPRETQPLIDALNRLFGRVQTASEREKRFTADAAHELRSPLAALKVQAEVLEMSSPEEQPHHLHQIRAGIGRAEHLTNQLLTLARLDPEQGLKQRTDINWDTLSSQVLQQCNLAAREKRIRLKRELGANPLPLAGDNTLLQLMLRNLIDNAIRYSPENSEVLLRFSDGLIEIRDHGAGIAPEHLARIKERFYRPPGQNAQGSGLGLSIVEQIAALHGLSVRLENRTGGGLSVLIEKA</sequence>
<dbReference type="AlphaFoldDB" id="A0A377R199"/>
<keyword evidence="8" id="KW-0418">Kinase</keyword>
<dbReference type="PROSITE" id="PS50109">
    <property type="entry name" value="HIS_KIN"/>
    <property type="match status" value="1"/>
</dbReference>
<dbReference type="PANTHER" id="PTHR45436:SF14">
    <property type="entry name" value="SENSOR PROTEIN QSEC"/>
    <property type="match status" value="1"/>
</dbReference>
<dbReference type="InterPro" id="IPR036890">
    <property type="entry name" value="HATPase_C_sf"/>
</dbReference>
<dbReference type="InterPro" id="IPR050428">
    <property type="entry name" value="TCS_sensor_his_kinase"/>
</dbReference>
<dbReference type="InterPro" id="IPR036097">
    <property type="entry name" value="HisK_dim/P_sf"/>
</dbReference>
<evidence type="ECO:0000256" key="4">
    <source>
        <dbReference type="ARBA" id="ARBA00022553"/>
    </source>
</evidence>
<keyword evidence="12 13" id="KW-0472">Membrane</keyword>
<comment type="catalytic activity">
    <reaction evidence="1">
        <text>ATP + protein L-histidine = ADP + protein N-phospho-L-histidine.</text>
        <dbReference type="EC" id="2.7.13.3"/>
    </reaction>
</comment>
<dbReference type="Proteomes" id="UP000254293">
    <property type="component" value="Unassembled WGS sequence"/>
</dbReference>
<keyword evidence="4" id="KW-0597">Phosphoprotein</keyword>
<dbReference type="SUPFAM" id="SSF55874">
    <property type="entry name" value="ATPase domain of HSP90 chaperone/DNA topoisomerase II/histidine kinase"/>
    <property type="match status" value="1"/>
</dbReference>
<dbReference type="Gene3D" id="3.30.565.10">
    <property type="entry name" value="Histidine kinase-like ATPase, C-terminal domain"/>
    <property type="match status" value="1"/>
</dbReference>
<evidence type="ECO:0000256" key="7">
    <source>
        <dbReference type="ARBA" id="ARBA00022741"/>
    </source>
</evidence>
<dbReference type="Pfam" id="PF00512">
    <property type="entry name" value="HisKA"/>
    <property type="match status" value="1"/>
</dbReference>
<evidence type="ECO:0000256" key="3">
    <source>
        <dbReference type="ARBA" id="ARBA00012438"/>
    </source>
</evidence>
<dbReference type="PRINTS" id="PR00344">
    <property type="entry name" value="BCTRLSENSOR"/>
</dbReference>
<keyword evidence="5 15" id="KW-0808">Transferase</keyword>
<evidence type="ECO:0000256" key="5">
    <source>
        <dbReference type="ARBA" id="ARBA00022679"/>
    </source>
</evidence>
<dbReference type="SMART" id="SM00388">
    <property type="entry name" value="HisKA"/>
    <property type="match status" value="1"/>
</dbReference>
<name>A0A377R199_9NEIS</name>
<evidence type="ECO:0000256" key="12">
    <source>
        <dbReference type="ARBA" id="ARBA00023136"/>
    </source>
</evidence>
<evidence type="ECO:0000313" key="16">
    <source>
        <dbReference type="Proteomes" id="UP000254293"/>
    </source>
</evidence>
<keyword evidence="16" id="KW-1185">Reference proteome</keyword>
<dbReference type="SUPFAM" id="SSF47384">
    <property type="entry name" value="Homodimeric domain of signal transducing histidine kinase"/>
    <property type="match status" value="1"/>
</dbReference>
<keyword evidence="9" id="KW-0067">ATP-binding</keyword>
<comment type="subcellular location">
    <subcellularLocation>
        <location evidence="2">Membrane</location>
        <topology evidence="2">Multi-pass membrane protein</topology>
    </subcellularLocation>
</comment>
<dbReference type="PANTHER" id="PTHR45436">
    <property type="entry name" value="SENSOR HISTIDINE KINASE YKOH"/>
    <property type="match status" value="1"/>
</dbReference>
<feature type="transmembrane region" description="Helical" evidence="13">
    <location>
        <begin position="17"/>
        <end position="41"/>
    </location>
</feature>
<dbReference type="InterPro" id="IPR004358">
    <property type="entry name" value="Sig_transdc_His_kin-like_C"/>
</dbReference>